<gene>
    <name evidence="2" type="ORF">GGQ93_002765</name>
</gene>
<reference evidence="2 3" key="1">
    <citation type="submission" date="2020-08" db="EMBL/GenBank/DDBJ databases">
        <title>Genomic Encyclopedia of Type Strains, Phase IV (KMG-IV): sequencing the most valuable type-strain genomes for metagenomic binning, comparative biology and taxonomic classification.</title>
        <authorList>
            <person name="Goeker M."/>
        </authorList>
    </citation>
    <scope>NUCLEOTIDE SEQUENCE [LARGE SCALE GENOMIC DNA]</scope>
    <source>
        <strain evidence="2 3">DSM 4731</strain>
    </source>
</reference>
<evidence type="ECO:0000313" key="3">
    <source>
        <dbReference type="Proteomes" id="UP000527324"/>
    </source>
</evidence>
<keyword evidence="3" id="KW-1185">Reference proteome</keyword>
<dbReference type="Proteomes" id="UP000527324">
    <property type="component" value="Unassembled WGS sequence"/>
</dbReference>
<dbReference type="RefSeq" id="WP_183217787.1">
    <property type="nucleotide sequence ID" value="NZ_CAJFZW010000029.1"/>
</dbReference>
<protein>
    <submittedName>
        <fullName evidence="2">Uncharacterized protein</fullName>
    </submittedName>
</protein>
<organism evidence="2 3">
    <name type="scientific">Brevundimonas aurantiaca</name>
    <dbReference type="NCBI Taxonomy" id="74316"/>
    <lineage>
        <taxon>Bacteria</taxon>
        <taxon>Pseudomonadati</taxon>
        <taxon>Pseudomonadota</taxon>
        <taxon>Alphaproteobacteria</taxon>
        <taxon>Caulobacterales</taxon>
        <taxon>Caulobacteraceae</taxon>
        <taxon>Brevundimonas</taxon>
    </lineage>
</organism>
<name>A0A7W9FBE5_9CAUL</name>
<accession>A0A7W9FBE5</accession>
<comment type="caution">
    <text evidence="2">The sequence shown here is derived from an EMBL/GenBank/DDBJ whole genome shotgun (WGS) entry which is preliminary data.</text>
</comment>
<sequence length="240" mass="26198">MTDALNPKPPSAAASAAAPKSDAAPNLAQNMERLRTLAAIITDESGNVTTQAKHAAALEERRMFLDGKFKGSGTETTPIYLQISNGEFRKKIDSIRTEMMNLDLSPADEVKFVNSYSSEDQQIIFDFILSPTYGDGSRQYADLDSWKKNMEALSKVQDFMAKAKTDPAVKADPKYAEVEKLWMMADTSAPSWTALVLQLFGETPSSKLDLSDKARTVVGDVKPKAQPAPYEPGAVASKRV</sequence>
<dbReference type="EMBL" id="JACHOQ010000009">
    <property type="protein sequence ID" value="MBB5741029.1"/>
    <property type="molecule type" value="Genomic_DNA"/>
</dbReference>
<evidence type="ECO:0000313" key="2">
    <source>
        <dbReference type="EMBL" id="MBB5741029.1"/>
    </source>
</evidence>
<dbReference type="AlphaFoldDB" id="A0A7W9FBE5"/>
<proteinExistence type="predicted"/>
<feature type="region of interest" description="Disordered" evidence="1">
    <location>
        <begin position="1"/>
        <end position="23"/>
    </location>
</feature>
<evidence type="ECO:0000256" key="1">
    <source>
        <dbReference type="SAM" id="MobiDB-lite"/>
    </source>
</evidence>